<dbReference type="PROSITE" id="PS50115">
    <property type="entry name" value="ARFGAP"/>
    <property type="match status" value="1"/>
</dbReference>
<feature type="region of interest" description="Disordered" evidence="5">
    <location>
        <begin position="201"/>
        <end position="228"/>
    </location>
</feature>
<sequence length="619" mass="68719">MTTKKEDERNEKVIRGLLKLPPNRKCINCNSLGPQYVCINFWTFICVTCSGIHREFTHRVKSISMAKFTSQEVEALQRGGNQRAREIFLADWDTELSKLPDSSNLDKLREFIKSVYVDKKYASTRSFDKPPRDIQNHKNHEDHRRASSYHSFSQSPPYEDQYEEKYRGKKMGILTRKPGSDHSLYEGKFSSFMYSPAYQGMQQPQDRLGNETPNSRNSDCSVTSGADSSIYDSQSLNIQDNGHSSPTLQVRDILVQDKHPPVLNPYSGGNNGMNSDGFQRSQRTASSSSFGSFDSNSVSSFTPSSSSNIIDLVLQPENSSLPKHSEISVTPSLIHISVSTHIGSQDSFSPSIMEQPVPSLDSFTDLFAVNQQPSSTIISEVKEISKPFSQGVGWATFDIPHQANTSSELNLCPPVVSQANIHPFPKNTSDSLSLFFENQDWDSMPSVAVDNSQTWDAFGLSEGGFQPTSFQNISQTSEAQVLAHDLIASEVLYTNLKDQEGGVIQERKSTNPFDLPFDSEFDVNNKLTVGSICLLFNPCHSLQFLDMSQLQNTLPNSLLHTDLLGGFPQTWFPQNPDAPYVPPIPQGSLKYNGGEMPSSQLREITSQGSLASIGGNPFA</sequence>
<dbReference type="InterPro" id="IPR044820">
    <property type="entry name" value="AGD14-like"/>
</dbReference>
<dbReference type="CDD" id="cd08838">
    <property type="entry name" value="ArfGap_AGFG"/>
    <property type="match status" value="1"/>
</dbReference>
<dbReference type="SUPFAM" id="SSF57863">
    <property type="entry name" value="ArfGap/RecO-like zinc finger"/>
    <property type="match status" value="1"/>
</dbReference>
<feature type="compositionally biased region" description="Polar residues" evidence="5">
    <location>
        <begin position="272"/>
        <end position="285"/>
    </location>
</feature>
<feature type="compositionally biased region" description="Basic and acidic residues" evidence="5">
    <location>
        <begin position="126"/>
        <end position="145"/>
    </location>
</feature>
<evidence type="ECO:0000259" key="6">
    <source>
        <dbReference type="PROSITE" id="PS50115"/>
    </source>
</evidence>
<dbReference type="AlphaFoldDB" id="A0A8J5FWR2"/>
<dbReference type="SMART" id="SM00105">
    <property type="entry name" value="ArfGap"/>
    <property type="match status" value="1"/>
</dbReference>
<feature type="compositionally biased region" description="Low complexity" evidence="5">
    <location>
        <begin position="286"/>
        <end position="297"/>
    </location>
</feature>
<dbReference type="PANTHER" id="PTHR46085:SF4">
    <property type="entry name" value="ADP-RIBOSYLATION FACTOR GTPASE-ACTIVATING PROTEIN AGD14-RELATED"/>
    <property type="match status" value="1"/>
</dbReference>
<proteinExistence type="predicted"/>
<protein>
    <recommendedName>
        <fullName evidence="6">Arf-GAP domain-containing protein</fullName>
    </recommendedName>
</protein>
<dbReference type="FunFam" id="1.10.220.150:FF:000005">
    <property type="entry name" value="Arf-GAP domain and FG repeat-containing protein 1"/>
    <property type="match status" value="1"/>
</dbReference>
<dbReference type="Proteomes" id="UP000734854">
    <property type="component" value="Unassembled WGS sequence"/>
</dbReference>
<evidence type="ECO:0000256" key="4">
    <source>
        <dbReference type="PROSITE-ProRule" id="PRU00288"/>
    </source>
</evidence>
<evidence type="ECO:0000313" key="8">
    <source>
        <dbReference type="Proteomes" id="UP000734854"/>
    </source>
</evidence>
<name>A0A8J5FWR2_ZINOF</name>
<dbReference type="Gene3D" id="1.10.220.150">
    <property type="entry name" value="Arf GTPase activating protein"/>
    <property type="match status" value="1"/>
</dbReference>
<evidence type="ECO:0000256" key="2">
    <source>
        <dbReference type="ARBA" id="ARBA00022771"/>
    </source>
</evidence>
<keyword evidence="2 4" id="KW-0863">Zinc-finger</keyword>
<organism evidence="7 8">
    <name type="scientific">Zingiber officinale</name>
    <name type="common">Ginger</name>
    <name type="synonym">Amomum zingiber</name>
    <dbReference type="NCBI Taxonomy" id="94328"/>
    <lineage>
        <taxon>Eukaryota</taxon>
        <taxon>Viridiplantae</taxon>
        <taxon>Streptophyta</taxon>
        <taxon>Embryophyta</taxon>
        <taxon>Tracheophyta</taxon>
        <taxon>Spermatophyta</taxon>
        <taxon>Magnoliopsida</taxon>
        <taxon>Liliopsida</taxon>
        <taxon>Zingiberales</taxon>
        <taxon>Zingiberaceae</taxon>
        <taxon>Zingiber</taxon>
    </lineage>
</organism>
<feature type="domain" description="Arf-GAP" evidence="6">
    <location>
        <begin position="11"/>
        <end position="129"/>
    </location>
</feature>
<dbReference type="InterPro" id="IPR001164">
    <property type="entry name" value="ArfGAP_dom"/>
</dbReference>
<keyword evidence="8" id="KW-1185">Reference proteome</keyword>
<comment type="caution">
    <text evidence="7">The sequence shown here is derived from an EMBL/GenBank/DDBJ whole genome shotgun (WGS) entry which is preliminary data.</text>
</comment>
<gene>
    <name evidence="7" type="ORF">ZIOFF_047151</name>
</gene>
<evidence type="ECO:0000256" key="5">
    <source>
        <dbReference type="SAM" id="MobiDB-lite"/>
    </source>
</evidence>
<dbReference type="GO" id="GO:0008270">
    <property type="term" value="F:zinc ion binding"/>
    <property type="evidence" value="ECO:0007669"/>
    <property type="project" value="UniProtKB-KW"/>
</dbReference>
<reference evidence="7 8" key="1">
    <citation type="submission" date="2020-08" db="EMBL/GenBank/DDBJ databases">
        <title>Plant Genome Project.</title>
        <authorList>
            <person name="Zhang R.-G."/>
        </authorList>
    </citation>
    <scope>NUCLEOTIDE SEQUENCE [LARGE SCALE GENOMIC DNA]</scope>
    <source>
        <tissue evidence="7">Rhizome</tissue>
    </source>
</reference>
<dbReference type="GO" id="GO:0005096">
    <property type="term" value="F:GTPase activator activity"/>
    <property type="evidence" value="ECO:0007669"/>
    <property type="project" value="InterPro"/>
</dbReference>
<feature type="region of interest" description="Disordered" evidence="5">
    <location>
        <begin position="126"/>
        <end position="160"/>
    </location>
</feature>
<dbReference type="PRINTS" id="PR00405">
    <property type="entry name" value="REVINTRACTNG"/>
</dbReference>
<dbReference type="InterPro" id="IPR038508">
    <property type="entry name" value="ArfGAP_dom_sf"/>
</dbReference>
<dbReference type="InterPro" id="IPR037278">
    <property type="entry name" value="ARFGAP/RecO"/>
</dbReference>
<dbReference type="EMBL" id="JACMSC010000013">
    <property type="protein sequence ID" value="KAG6492201.1"/>
    <property type="molecule type" value="Genomic_DNA"/>
</dbReference>
<keyword evidence="1" id="KW-0479">Metal-binding</keyword>
<accession>A0A8J5FWR2</accession>
<evidence type="ECO:0000256" key="1">
    <source>
        <dbReference type="ARBA" id="ARBA00022723"/>
    </source>
</evidence>
<dbReference type="PANTHER" id="PTHR46085">
    <property type="entry name" value="ARFGAP/RECO-RELATED"/>
    <property type="match status" value="1"/>
</dbReference>
<feature type="region of interest" description="Disordered" evidence="5">
    <location>
        <begin position="259"/>
        <end position="297"/>
    </location>
</feature>
<keyword evidence="3" id="KW-0862">Zinc</keyword>
<dbReference type="Pfam" id="PF01412">
    <property type="entry name" value="ArfGap"/>
    <property type="match status" value="1"/>
</dbReference>
<evidence type="ECO:0000313" key="7">
    <source>
        <dbReference type="EMBL" id="KAG6492201.1"/>
    </source>
</evidence>
<evidence type="ECO:0000256" key="3">
    <source>
        <dbReference type="ARBA" id="ARBA00022833"/>
    </source>
</evidence>